<dbReference type="Proteomes" id="UP000198427">
    <property type="component" value="Unassembled WGS sequence"/>
</dbReference>
<sequence>MFMKKNISFHEHNSVLVMLTNLIRLLSWKNKAFDDMCHTIFFIR</sequence>
<name>A0AA94IT05_9BACT</name>
<organism evidence="1 2">
    <name type="scientific">Prevotella jejuni</name>
    <dbReference type="NCBI Taxonomy" id="1177574"/>
    <lineage>
        <taxon>Bacteria</taxon>
        <taxon>Pseudomonadati</taxon>
        <taxon>Bacteroidota</taxon>
        <taxon>Bacteroidia</taxon>
        <taxon>Bacteroidales</taxon>
        <taxon>Prevotellaceae</taxon>
        <taxon>Prevotella</taxon>
    </lineage>
</organism>
<proteinExistence type="predicted"/>
<dbReference type="AlphaFoldDB" id="A0AA94IT05"/>
<accession>A0AA94IT05</accession>
<keyword evidence="2" id="KW-1185">Reference proteome</keyword>
<evidence type="ECO:0000313" key="2">
    <source>
        <dbReference type="Proteomes" id="UP000198427"/>
    </source>
</evidence>
<evidence type="ECO:0000313" key="1">
    <source>
        <dbReference type="EMBL" id="SNR67592.1"/>
    </source>
</evidence>
<reference evidence="1 2" key="1">
    <citation type="submission" date="2017-06" db="EMBL/GenBank/DDBJ databases">
        <authorList>
            <person name="Varghese N."/>
            <person name="Submissions S."/>
        </authorList>
    </citation>
    <scope>NUCLEOTIDE SEQUENCE [LARGE SCALE GENOMIC DNA]</scope>
    <source>
        <strain evidence="1 2">DSM 26989</strain>
    </source>
</reference>
<protein>
    <submittedName>
        <fullName evidence="1">Uncharacterized protein</fullName>
    </submittedName>
</protein>
<dbReference type="EMBL" id="FZNZ01000004">
    <property type="protein sequence ID" value="SNR67592.1"/>
    <property type="molecule type" value="Genomic_DNA"/>
</dbReference>
<gene>
    <name evidence="1" type="ORF">SAMN06265364_10430</name>
</gene>
<comment type="caution">
    <text evidence="1">The sequence shown here is derived from an EMBL/GenBank/DDBJ whole genome shotgun (WGS) entry which is preliminary data.</text>
</comment>